<name>A0ABY8WR75_9ACTN</name>
<protein>
    <submittedName>
        <fullName evidence="1">Uncharacterized protein</fullName>
    </submittedName>
</protein>
<accession>A0ABY8WR75</accession>
<evidence type="ECO:0000313" key="2">
    <source>
        <dbReference type="Proteomes" id="UP001240150"/>
    </source>
</evidence>
<proteinExistence type="predicted"/>
<organism evidence="1 2">
    <name type="scientific">Actinoplanes oblitus</name>
    <dbReference type="NCBI Taxonomy" id="3040509"/>
    <lineage>
        <taxon>Bacteria</taxon>
        <taxon>Bacillati</taxon>
        <taxon>Actinomycetota</taxon>
        <taxon>Actinomycetes</taxon>
        <taxon>Micromonosporales</taxon>
        <taxon>Micromonosporaceae</taxon>
        <taxon>Actinoplanes</taxon>
    </lineage>
</organism>
<evidence type="ECO:0000313" key="1">
    <source>
        <dbReference type="EMBL" id="WIM99947.1"/>
    </source>
</evidence>
<reference evidence="1 2" key="1">
    <citation type="submission" date="2023-06" db="EMBL/GenBank/DDBJ databases">
        <authorList>
            <person name="Yushchuk O."/>
            <person name="Binda E."/>
            <person name="Ruckert-Reed C."/>
            <person name="Fedorenko V."/>
            <person name="Kalinowski J."/>
            <person name="Marinelli F."/>
        </authorList>
    </citation>
    <scope>NUCLEOTIDE SEQUENCE [LARGE SCALE GENOMIC DNA]</scope>
    <source>
        <strain evidence="1 2">NRRL 3884</strain>
    </source>
</reference>
<gene>
    <name evidence="1" type="ORF">ACTOB_003617</name>
</gene>
<dbReference type="EMBL" id="CP126980">
    <property type="protein sequence ID" value="WIM99947.1"/>
    <property type="molecule type" value="Genomic_DNA"/>
</dbReference>
<dbReference type="Gene3D" id="1.25.40.10">
    <property type="entry name" value="Tetratricopeptide repeat domain"/>
    <property type="match status" value="1"/>
</dbReference>
<keyword evidence="2" id="KW-1185">Reference proteome</keyword>
<dbReference type="RefSeq" id="WP_284921398.1">
    <property type="nucleotide sequence ID" value="NZ_CP126980.1"/>
</dbReference>
<sequence>MELQAEQLTEDRCGQLRGQIDERGVAGQTDGNAEQLARSITGPDARARALTGLAQAQALAGAGEHDRAVRVAVDAEQIARTITNPDMQAQVLTSLARASGLGRARPLIAAALAVGRWTVALRELARVDAAALSVFVDECAPHRQRGIAG</sequence>
<dbReference type="InterPro" id="IPR011990">
    <property type="entry name" value="TPR-like_helical_dom_sf"/>
</dbReference>
<dbReference type="Proteomes" id="UP001240150">
    <property type="component" value="Chromosome"/>
</dbReference>